<dbReference type="Proteomes" id="UP000001283">
    <property type="component" value="Chromosome"/>
</dbReference>
<evidence type="ECO:0000313" key="3">
    <source>
        <dbReference type="Proteomes" id="UP000001283"/>
    </source>
</evidence>
<reference evidence="2 3" key="1">
    <citation type="journal article" date="2011" name="J. Bacteriol.">
        <title>Complete genome sequence of the industrial strain Bacillus megaterium WSH-002.</title>
        <authorList>
            <person name="Liu L."/>
            <person name="Li Y."/>
            <person name="Zhang J."/>
            <person name="Zou W."/>
            <person name="Zhou Z."/>
            <person name="Liu J."/>
            <person name="Li X."/>
            <person name="Wang L."/>
            <person name="Chen J."/>
        </authorList>
    </citation>
    <scope>NUCLEOTIDE SEQUENCE [LARGE SCALE GENOMIC DNA]</scope>
    <source>
        <strain evidence="2 3">WSH-002</strain>
    </source>
</reference>
<proteinExistence type="predicted"/>
<protein>
    <submittedName>
        <fullName evidence="2">Uncharacterized protein</fullName>
    </submittedName>
</protein>
<sequence length="45" mass="5382">MIGGNHNEYKKENTKESMSLTQKDTSKKDFKYYWNEIIRALIVTK</sequence>
<dbReference type="KEGG" id="bmh:BMWSH_3564"/>
<dbReference type="EMBL" id="CP003017">
    <property type="protein sequence ID" value="AEN90446.1"/>
    <property type="molecule type" value="Genomic_DNA"/>
</dbReference>
<evidence type="ECO:0000256" key="1">
    <source>
        <dbReference type="SAM" id="MobiDB-lite"/>
    </source>
</evidence>
<accession>A0A8D4BLC2</accession>
<dbReference type="AlphaFoldDB" id="A0A8D4BLC2"/>
<organism evidence="2 3">
    <name type="scientific">Priestia megaterium (strain WSH-002)</name>
    <name type="common">Bacillus megaterium</name>
    <dbReference type="NCBI Taxonomy" id="1006007"/>
    <lineage>
        <taxon>Bacteria</taxon>
        <taxon>Bacillati</taxon>
        <taxon>Bacillota</taxon>
        <taxon>Bacilli</taxon>
        <taxon>Bacillales</taxon>
        <taxon>Bacillaceae</taxon>
        <taxon>Priestia</taxon>
    </lineage>
</organism>
<name>A0A8D4BLC2_PRIMW</name>
<evidence type="ECO:0000313" key="2">
    <source>
        <dbReference type="EMBL" id="AEN90446.1"/>
    </source>
</evidence>
<feature type="region of interest" description="Disordered" evidence="1">
    <location>
        <begin position="1"/>
        <end position="21"/>
    </location>
</feature>
<gene>
    <name evidence="2" type="ORF">BMWSH_3564</name>
</gene>